<dbReference type="InterPro" id="IPR004839">
    <property type="entry name" value="Aminotransferase_I/II_large"/>
</dbReference>
<gene>
    <name evidence="2" type="ORF">G647_00856</name>
</gene>
<dbReference type="Proteomes" id="UP000030678">
    <property type="component" value="Unassembled WGS sequence"/>
</dbReference>
<dbReference type="Gene3D" id="3.90.1150.10">
    <property type="entry name" value="Aspartate Aminotransferase, domain 1"/>
    <property type="match status" value="1"/>
</dbReference>
<accession>V9DR44</accession>
<feature type="domain" description="Aminotransferase class I/classII large" evidence="1">
    <location>
        <begin position="60"/>
        <end position="383"/>
    </location>
</feature>
<dbReference type="InterPro" id="IPR015424">
    <property type="entry name" value="PyrdxlP-dep_Trfase"/>
</dbReference>
<evidence type="ECO:0000313" key="2">
    <source>
        <dbReference type="EMBL" id="ETI28407.1"/>
    </source>
</evidence>
<reference evidence="2 3" key="1">
    <citation type="submission" date="2013-03" db="EMBL/GenBank/DDBJ databases">
        <title>The Genome Sequence of Cladophialophora carrionii CBS 160.54.</title>
        <authorList>
            <consortium name="The Broad Institute Genomics Platform"/>
            <person name="Cuomo C."/>
            <person name="de Hoog S."/>
            <person name="Gorbushina A."/>
            <person name="Walker B."/>
            <person name="Young S.K."/>
            <person name="Zeng Q."/>
            <person name="Gargeya S."/>
            <person name="Fitzgerald M."/>
            <person name="Haas B."/>
            <person name="Abouelleil A."/>
            <person name="Allen A.W."/>
            <person name="Alvarado L."/>
            <person name="Arachchi H.M."/>
            <person name="Berlin A.M."/>
            <person name="Chapman S.B."/>
            <person name="Gainer-Dewar J."/>
            <person name="Goldberg J."/>
            <person name="Griggs A."/>
            <person name="Gujja S."/>
            <person name="Hansen M."/>
            <person name="Howarth C."/>
            <person name="Imamovic A."/>
            <person name="Ireland A."/>
            <person name="Larimer J."/>
            <person name="McCowan C."/>
            <person name="Murphy C."/>
            <person name="Pearson M."/>
            <person name="Poon T.W."/>
            <person name="Priest M."/>
            <person name="Roberts A."/>
            <person name="Saif S."/>
            <person name="Shea T."/>
            <person name="Sisk P."/>
            <person name="Sykes S."/>
            <person name="Wortman J."/>
            <person name="Nusbaum C."/>
            <person name="Birren B."/>
        </authorList>
    </citation>
    <scope>NUCLEOTIDE SEQUENCE [LARGE SCALE GENOMIC DNA]</scope>
    <source>
        <strain evidence="2 3">CBS 160.54</strain>
    </source>
</reference>
<dbReference type="EMBL" id="KB822697">
    <property type="protein sequence ID" value="ETI28407.1"/>
    <property type="molecule type" value="Genomic_DNA"/>
</dbReference>
<dbReference type="InterPro" id="IPR015422">
    <property type="entry name" value="PyrdxlP-dep_Trfase_small"/>
</dbReference>
<dbReference type="VEuPathDB" id="FungiDB:G647_00856"/>
<dbReference type="HOGENOM" id="CLU_017584_4_4_1"/>
<dbReference type="Gene3D" id="3.40.640.10">
    <property type="entry name" value="Type I PLP-dependent aspartate aminotransferase-like (Major domain)"/>
    <property type="match status" value="1"/>
</dbReference>
<evidence type="ECO:0000259" key="1">
    <source>
        <dbReference type="Pfam" id="PF00155"/>
    </source>
</evidence>
<dbReference type="AlphaFoldDB" id="V9DR44"/>
<dbReference type="PANTHER" id="PTHR43510">
    <property type="entry name" value="AMINOTRANSFERASE FUNCTION, HYPOTHETICAL (EUROFUNG)"/>
    <property type="match status" value="1"/>
</dbReference>
<dbReference type="GeneID" id="19979349"/>
<organism evidence="2 3">
    <name type="scientific">Cladophialophora carrionii CBS 160.54</name>
    <dbReference type="NCBI Taxonomy" id="1279043"/>
    <lineage>
        <taxon>Eukaryota</taxon>
        <taxon>Fungi</taxon>
        <taxon>Dikarya</taxon>
        <taxon>Ascomycota</taxon>
        <taxon>Pezizomycotina</taxon>
        <taxon>Eurotiomycetes</taxon>
        <taxon>Chaetothyriomycetidae</taxon>
        <taxon>Chaetothyriales</taxon>
        <taxon>Herpotrichiellaceae</taxon>
        <taxon>Cladophialophora</taxon>
    </lineage>
</organism>
<dbReference type="OrthoDB" id="7042322at2759"/>
<evidence type="ECO:0000313" key="3">
    <source>
        <dbReference type="Proteomes" id="UP000030678"/>
    </source>
</evidence>
<dbReference type="GO" id="GO:0030170">
    <property type="term" value="F:pyridoxal phosphate binding"/>
    <property type="evidence" value="ECO:0007669"/>
    <property type="project" value="InterPro"/>
</dbReference>
<dbReference type="PANTHER" id="PTHR43510:SF1">
    <property type="entry name" value="AMINOTRANSFERASE FUNCTION, HYPOTHETICAL (EUROFUNG)"/>
    <property type="match status" value="1"/>
</dbReference>
<proteinExistence type="predicted"/>
<sequence>MNASHSDRGRAQWLGENAANATHVLAGSAAPGLSLDDLVALSSDPAKTEEALQWRGLKLANYSAQGSEAVRRNIADLYSEDVLPEHVVTTTGTTGANMTVLLSLVQPGDHVVSVYPVYPQLLGLPKRLGCEVSLWRLDPSNGWRADVEELRKLIKPSTKLIILNNPGNPTGSYLDLATQQKIIQLAQEHDITVLADEIFRPLYHEGPAPPSLVEHDYTKVVVTSSMSKVWAMSAVRIGWIISRDRSILDMILNAREYTLQSTSVLDEIVATEALSTRCRNTILDKHMRNAREGLQILDAFVERNKGVCSWTRPTAGSTAFIRFADSNGDAVDDVEFCRGLLSEQGVLISPGSLGFDDDGSPNDFRGYVRIQLTLDPGHLARGLELIDAFLDTRRRTAG</sequence>
<dbReference type="SUPFAM" id="SSF53383">
    <property type="entry name" value="PLP-dependent transferases"/>
    <property type="match status" value="1"/>
</dbReference>
<dbReference type="Pfam" id="PF00155">
    <property type="entry name" value="Aminotran_1_2"/>
    <property type="match status" value="1"/>
</dbReference>
<dbReference type="CDD" id="cd00609">
    <property type="entry name" value="AAT_like"/>
    <property type="match status" value="1"/>
</dbReference>
<dbReference type="InterPro" id="IPR015421">
    <property type="entry name" value="PyrdxlP-dep_Trfase_major"/>
</dbReference>
<name>V9DR44_9EURO</name>
<dbReference type="RefSeq" id="XP_008722481.1">
    <property type="nucleotide sequence ID" value="XM_008724259.1"/>
</dbReference>
<protein>
    <recommendedName>
        <fullName evidence="1">Aminotransferase class I/classII large domain-containing protein</fullName>
    </recommendedName>
</protein>